<sequence>MEFGVIVHGGAWDIPDDAVENHLCGVRAACKLAYDFLEDGTSAIDAAEACVRLMEQDPTFDAGKGSFVNQLGEVEMDAIIATDEYRIGSVCGIQNVFHPISVARKIMDTTKHVMLVGEGANIFAREQQIPECNPEDLLVGRELQRYHAIKEMKHFEPKEAFGSYQKTNGMGTVGCVCLDKSHNIAIAVSTGGTPFKRPGRVGDTPLWGSGGYVESIGGVAATGYGEDLMRVMISRQSIDFIRKGYSPQEAADLAITLLGEKVNGLGGIIILNEKGIGFSFNTPRMAYAFRSSDDDSISSGINPNNDN</sequence>
<comment type="catalytic activity">
    <reaction evidence="6">
        <text>L-asparagine + H2O = L-aspartate + NH4(+)</text>
        <dbReference type="Rhea" id="RHEA:21016"/>
        <dbReference type="ChEBI" id="CHEBI:15377"/>
        <dbReference type="ChEBI" id="CHEBI:28938"/>
        <dbReference type="ChEBI" id="CHEBI:29991"/>
        <dbReference type="ChEBI" id="CHEBI:58048"/>
        <dbReference type="EC" id="3.5.1.1"/>
    </reaction>
</comment>
<dbReference type="PANTHER" id="PTHR10188">
    <property type="entry name" value="L-ASPARAGINASE"/>
    <property type="match status" value="1"/>
</dbReference>
<keyword evidence="8" id="KW-1185">Reference proteome</keyword>
<proteinExistence type="predicted"/>
<evidence type="ECO:0000256" key="6">
    <source>
        <dbReference type="ARBA" id="ARBA00049366"/>
    </source>
</evidence>
<dbReference type="Proteomes" id="UP001208689">
    <property type="component" value="Chromosome"/>
</dbReference>
<evidence type="ECO:0000256" key="3">
    <source>
        <dbReference type="ARBA" id="ARBA00012920"/>
    </source>
</evidence>
<evidence type="ECO:0000256" key="1">
    <source>
        <dbReference type="ARBA" id="ARBA00000306"/>
    </source>
</evidence>
<dbReference type="EMBL" id="CP104013">
    <property type="protein sequence ID" value="UYP45041.1"/>
    <property type="molecule type" value="Genomic_DNA"/>
</dbReference>
<organism evidence="7 8">
    <name type="scientific">Candidatus Lokiarchaeum ossiferum</name>
    <dbReference type="NCBI Taxonomy" id="2951803"/>
    <lineage>
        <taxon>Archaea</taxon>
        <taxon>Promethearchaeati</taxon>
        <taxon>Promethearchaeota</taxon>
        <taxon>Promethearchaeia</taxon>
        <taxon>Promethearchaeales</taxon>
        <taxon>Promethearchaeaceae</taxon>
        <taxon>Candidatus Lokiarchaeum</taxon>
    </lineage>
</organism>
<reference evidence="7" key="1">
    <citation type="submission" date="2022-09" db="EMBL/GenBank/DDBJ databases">
        <title>Actin cytoskeleton and complex cell architecture in an #Asgard archaeon.</title>
        <authorList>
            <person name="Ponce Toledo R.I."/>
            <person name="Schleper C."/>
            <person name="Rodrigues Oliveira T."/>
            <person name="Wollweber F."/>
            <person name="Xu J."/>
            <person name="Rittmann S."/>
            <person name="Klingl A."/>
            <person name="Pilhofer M."/>
        </authorList>
    </citation>
    <scope>NUCLEOTIDE SEQUENCE</scope>
    <source>
        <strain evidence="7">B-35</strain>
    </source>
</reference>
<dbReference type="InterPro" id="IPR029055">
    <property type="entry name" value="Ntn_hydrolases_N"/>
</dbReference>
<dbReference type="SUPFAM" id="SSF56235">
    <property type="entry name" value="N-terminal nucleophile aminohydrolases (Ntn hydrolases)"/>
    <property type="match status" value="1"/>
</dbReference>
<dbReference type="Pfam" id="PF01112">
    <property type="entry name" value="Asparaginase_2"/>
    <property type="match status" value="1"/>
</dbReference>
<dbReference type="InterPro" id="IPR033844">
    <property type="entry name" value="ASRGL1_meta"/>
</dbReference>
<accession>A0ABY6HNF1</accession>
<dbReference type="EC" id="3.5.1.1" evidence="3"/>
<gene>
    <name evidence="7" type="ORF">NEF87_001326</name>
</gene>
<dbReference type="Gene3D" id="3.60.20.30">
    <property type="entry name" value="(Glycosyl)asparaginase"/>
    <property type="match status" value="1"/>
</dbReference>
<evidence type="ECO:0000256" key="4">
    <source>
        <dbReference type="ARBA" id="ARBA00030414"/>
    </source>
</evidence>
<evidence type="ECO:0000313" key="8">
    <source>
        <dbReference type="Proteomes" id="UP001208689"/>
    </source>
</evidence>
<comment type="catalytic activity">
    <reaction evidence="1">
        <text>Cleavage of a beta-linked Asp residue from the N-terminus of a polypeptide.</text>
        <dbReference type="EC" id="3.4.19.5"/>
    </reaction>
</comment>
<dbReference type="EC" id="3.4.19.5" evidence="2"/>
<name>A0ABY6HNF1_9ARCH</name>
<dbReference type="CDD" id="cd04702">
    <property type="entry name" value="ASRGL1_like"/>
    <property type="match status" value="1"/>
</dbReference>
<dbReference type="InterPro" id="IPR000246">
    <property type="entry name" value="Peptidase_T2"/>
</dbReference>
<evidence type="ECO:0000256" key="5">
    <source>
        <dbReference type="ARBA" id="ARBA00044776"/>
    </source>
</evidence>
<dbReference type="PANTHER" id="PTHR10188:SF6">
    <property type="entry name" value="N(4)-(BETA-N-ACETYLGLUCOSAMINYL)-L-ASPARAGINASE"/>
    <property type="match status" value="1"/>
</dbReference>
<protein>
    <recommendedName>
        <fullName evidence="5">Plant-type L-asparaginase</fullName>
        <ecNumber evidence="2">3.4.19.5</ecNumber>
        <ecNumber evidence="3">3.5.1.1</ecNumber>
    </recommendedName>
    <alternativeName>
        <fullName evidence="4">L-asparagine amidohydrolase</fullName>
    </alternativeName>
</protein>
<evidence type="ECO:0000313" key="7">
    <source>
        <dbReference type="EMBL" id="UYP45041.1"/>
    </source>
</evidence>
<evidence type="ECO:0000256" key="2">
    <source>
        <dbReference type="ARBA" id="ARBA00012879"/>
    </source>
</evidence>